<feature type="transmembrane region" description="Helical" evidence="9">
    <location>
        <begin position="154"/>
        <end position="176"/>
    </location>
</feature>
<keyword evidence="11" id="KW-1185">Reference proteome</keyword>
<proteinExistence type="inferred from homology"/>
<keyword evidence="7 9" id="KW-1133">Transmembrane helix</keyword>
<evidence type="ECO:0000256" key="9">
    <source>
        <dbReference type="RuleBase" id="RU363121"/>
    </source>
</evidence>
<comment type="caution">
    <text evidence="10">The sequence shown here is derived from an EMBL/GenBank/DDBJ whole genome shotgun (WGS) entry which is preliminary data.</text>
</comment>
<evidence type="ECO:0000256" key="6">
    <source>
        <dbReference type="ARBA" id="ARBA00022840"/>
    </source>
</evidence>
<keyword evidence="3 9" id="KW-0813">Transport</keyword>
<protein>
    <recommendedName>
        <fullName evidence="9">ADP,ATP carrier protein</fullName>
    </recommendedName>
</protein>
<sequence>MTQLNTADATDAPAPKGLLSWLPPANERKKLLPLGMIFFCILFNYTILRDTKDVLMVTAKGSGAEVIPFLKTYVNLPAAIGFTVGYSKLCDKMSQKNVFNTITASFLTFFALFALVLYPASSVIHPHAFCDMLLTSLPAGFSAPIAILRNWSFALFYVMAEMWGSVVVSLLFWSFANQVTTVEEAK</sequence>
<dbReference type="PANTHER" id="PTHR31187:SF1">
    <property type="entry name" value="ADP,ATP CARRIER PROTEIN 1"/>
    <property type="match status" value="1"/>
</dbReference>
<organism evidence="10 11">
    <name type="scientific">Tetraparma gracilis</name>
    <dbReference type="NCBI Taxonomy" id="2962635"/>
    <lineage>
        <taxon>Eukaryota</taxon>
        <taxon>Sar</taxon>
        <taxon>Stramenopiles</taxon>
        <taxon>Ochrophyta</taxon>
        <taxon>Bolidophyceae</taxon>
        <taxon>Parmales</taxon>
        <taxon>Triparmaceae</taxon>
        <taxon>Tetraparma</taxon>
    </lineage>
</organism>
<keyword evidence="4 9" id="KW-0812">Transmembrane</keyword>
<comment type="subcellular location">
    <subcellularLocation>
        <location evidence="1 9">Membrane</location>
        <topology evidence="1 9">Multi-pass membrane protein</topology>
    </subcellularLocation>
</comment>
<comment type="similarity">
    <text evidence="2 9">Belongs to the ADP/ATP translocase tlc family.</text>
</comment>
<feature type="transmembrane region" description="Helical" evidence="9">
    <location>
        <begin position="31"/>
        <end position="48"/>
    </location>
</feature>
<evidence type="ECO:0000256" key="7">
    <source>
        <dbReference type="ARBA" id="ARBA00022989"/>
    </source>
</evidence>
<reference evidence="10 11" key="1">
    <citation type="journal article" date="2023" name="Commun. Biol.">
        <title>Genome analysis of Parmales, the sister group of diatoms, reveals the evolutionary specialization of diatoms from phago-mixotrophs to photoautotrophs.</title>
        <authorList>
            <person name="Ban H."/>
            <person name="Sato S."/>
            <person name="Yoshikawa S."/>
            <person name="Yamada K."/>
            <person name="Nakamura Y."/>
            <person name="Ichinomiya M."/>
            <person name="Sato N."/>
            <person name="Blanc-Mathieu R."/>
            <person name="Endo H."/>
            <person name="Kuwata A."/>
            <person name="Ogata H."/>
        </authorList>
    </citation>
    <scope>NUCLEOTIDE SEQUENCE [LARGE SCALE GENOMIC DNA]</scope>
</reference>
<feature type="transmembrane region" description="Helical" evidence="9">
    <location>
        <begin position="68"/>
        <end position="86"/>
    </location>
</feature>
<evidence type="ECO:0000256" key="5">
    <source>
        <dbReference type="ARBA" id="ARBA00022741"/>
    </source>
</evidence>
<comment type="caution">
    <text evidence="9">Lacks conserved residue(s) required for the propagation of feature annotation.</text>
</comment>
<feature type="non-terminal residue" evidence="10">
    <location>
        <position position="186"/>
    </location>
</feature>
<dbReference type="PANTHER" id="PTHR31187">
    <property type="match status" value="1"/>
</dbReference>
<evidence type="ECO:0000256" key="2">
    <source>
        <dbReference type="ARBA" id="ARBA00007127"/>
    </source>
</evidence>
<dbReference type="Proteomes" id="UP001165060">
    <property type="component" value="Unassembled WGS sequence"/>
</dbReference>
<keyword evidence="5 9" id="KW-0547">Nucleotide-binding</keyword>
<gene>
    <name evidence="10" type="ORF">TeGR_g1267</name>
</gene>
<dbReference type="Pfam" id="PF03219">
    <property type="entry name" value="TLC"/>
    <property type="match status" value="1"/>
</dbReference>
<name>A0ABQ6M700_9STRA</name>
<feature type="transmembrane region" description="Helical" evidence="9">
    <location>
        <begin position="98"/>
        <end position="118"/>
    </location>
</feature>
<accession>A0ABQ6M700</accession>
<evidence type="ECO:0000256" key="8">
    <source>
        <dbReference type="ARBA" id="ARBA00023136"/>
    </source>
</evidence>
<keyword evidence="8 9" id="KW-0472">Membrane</keyword>
<evidence type="ECO:0000256" key="3">
    <source>
        <dbReference type="ARBA" id="ARBA00022448"/>
    </source>
</evidence>
<evidence type="ECO:0000313" key="11">
    <source>
        <dbReference type="Proteomes" id="UP001165060"/>
    </source>
</evidence>
<evidence type="ECO:0000313" key="10">
    <source>
        <dbReference type="EMBL" id="GMI20809.1"/>
    </source>
</evidence>
<keyword evidence="6 9" id="KW-0067">ATP-binding</keyword>
<dbReference type="InterPro" id="IPR004667">
    <property type="entry name" value="ADP_ATP_car_bac_type"/>
</dbReference>
<dbReference type="EMBL" id="BRYB01003797">
    <property type="protein sequence ID" value="GMI20809.1"/>
    <property type="molecule type" value="Genomic_DNA"/>
</dbReference>
<evidence type="ECO:0000256" key="1">
    <source>
        <dbReference type="ARBA" id="ARBA00004141"/>
    </source>
</evidence>
<evidence type="ECO:0000256" key="4">
    <source>
        <dbReference type="ARBA" id="ARBA00022692"/>
    </source>
</evidence>